<dbReference type="InterPro" id="IPR049437">
    <property type="entry name" value="tRNA-synt_1c_C2"/>
</dbReference>
<dbReference type="GO" id="GO:0006425">
    <property type="term" value="P:glutaminyl-tRNA aminoacylation"/>
    <property type="evidence" value="ECO:0007669"/>
    <property type="project" value="TreeGrafter"/>
</dbReference>
<reference evidence="4" key="1">
    <citation type="submission" date="2019-08" db="EMBL/GenBank/DDBJ databases">
        <authorList>
            <person name="Kucharzyk K."/>
            <person name="Murdoch R.W."/>
            <person name="Higgins S."/>
            <person name="Loffler F."/>
        </authorList>
    </citation>
    <scope>NUCLEOTIDE SEQUENCE</scope>
</reference>
<dbReference type="PANTHER" id="PTHR43097">
    <property type="entry name" value="GLUTAMINE-TRNA LIGASE"/>
    <property type="match status" value="1"/>
</dbReference>
<organism evidence="4">
    <name type="scientific">bioreactor metagenome</name>
    <dbReference type="NCBI Taxonomy" id="1076179"/>
    <lineage>
        <taxon>unclassified sequences</taxon>
        <taxon>metagenomes</taxon>
        <taxon>ecological metagenomes</taxon>
    </lineage>
</organism>
<dbReference type="InterPro" id="IPR050132">
    <property type="entry name" value="Gln/Glu-tRNA_Ligase"/>
</dbReference>
<dbReference type="GO" id="GO:0005524">
    <property type="term" value="F:ATP binding"/>
    <property type="evidence" value="ECO:0007669"/>
    <property type="project" value="InterPro"/>
</dbReference>
<gene>
    <name evidence="4" type="primary">glnS_38</name>
    <name evidence="4" type="ORF">SDC9_168567</name>
</gene>
<keyword evidence="1" id="KW-0648">Protein biosynthesis</keyword>
<dbReference type="PANTHER" id="PTHR43097:SF5">
    <property type="entry name" value="GLUTAMATE--TRNA LIGASE"/>
    <property type="match status" value="1"/>
</dbReference>
<name>A0A645G2V6_9ZZZZ</name>
<dbReference type="InterPro" id="IPR020056">
    <property type="entry name" value="Rbsml_bL25/Gln-tRNA_synth_N"/>
</dbReference>
<evidence type="ECO:0000259" key="2">
    <source>
        <dbReference type="Pfam" id="PF03950"/>
    </source>
</evidence>
<dbReference type="Pfam" id="PF20974">
    <property type="entry name" value="tRNA-synt_1c_C2"/>
    <property type="match status" value="1"/>
</dbReference>
<comment type="caution">
    <text evidence="4">The sequence shown here is derived from an EMBL/GenBank/DDBJ whole genome shotgun (WGS) entry which is preliminary data.</text>
</comment>
<evidence type="ECO:0000256" key="1">
    <source>
        <dbReference type="ARBA" id="ARBA00022917"/>
    </source>
</evidence>
<dbReference type="EC" id="6.1.1.18" evidence="4"/>
<feature type="domain" description="tRNA synthetases class I (E and Q) anti-codon binding" evidence="3">
    <location>
        <begin position="82"/>
        <end position="157"/>
    </location>
</feature>
<dbReference type="InterPro" id="IPR020059">
    <property type="entry name" value="Glu/Gln-tRNA-synth_Ib_codon-bd"/>
</dbReference>
<proteinExistence type="predicted"/>
<dbReference type="Gene3D" id="2.40.240.10">
    <property type="entry name" value="Ribosomal Protein L25, Chain P"/>
    <property type="match status" value="2"/>
</dbReference>
<dbReference type="AlphaFoldDB" id="A0A645G2V6"/>
<evidence type="ECO:0000259" key="3">
    <source>
        <dbReference type="Pfam" id="PF20974"/>
    </source>
</evidence>
<dbReference type="EMBL" id="VSSQ01069112">
    <property type="protein sequence ID" value="MPN21188.1"/>
    <property type="molecule type" value="Genomic_DNA"/>
</dbReference>
<accession>A0A645G2V6</accession>
<keyword evidence="4" id="KW-0436">Ligase</keyword>
<dbReference type="SUPFAM" id="SSF50715">
    <property type="entry name" value="Ribosomal protein L25-like"/>
    <property type="match status" value="1"/>
</dbReference>
<dbReference type="Pfam" id="PF03950">
    <property type="entry name" value="tRNA-synt_1c_C"/>
    <property type="match status" value="1"/>
</dbReference>
<feature type="domain" description="Glutamyl/glutaminyl-tRNA synthetase class Ib anti-codon binding" evidence="2">
    <location>
        <begin position="1"/>
        <end position="65"/>
    </location>
</feature>
<dbReference type="GO" id="GO:0005829">
    <property type="term" value="C:cytosol"/>
    <property type="evidence" value="ECO:0007669"/>
    <property type="project" value="TreeGrafter"/>
</dbReference>
<dbReference type="GO" id="GO:0004819">
    <property type="term" value="F:glutamine-tRNA ligase activity"/>
    <property type="evidence" value="ECO:0007669"/>
    <property type="project" value="UniProtKB-EC"/>
</dbReference>
<dbReference type="InterPro" id="IPR011035">
    <property type="entry name" value="Ribosomal_bL25/Gln-tRNA_synth"/>
</dbReference>
<protein>
    <submittedName>
        <fullName evidence="4">Glutamine--tRNA ligase</fullName>
        <ecNumber evidence="4">6.1.1.18</ecNumber>
    </submittedName>
</protein>
<sequence>MGSREVSFGRELYIEADDFMEDPPKKFFRLRPEGEVRLKGAYIIRCDEVIKNADGSISHLLCSVDLDSRSGSPGAERKVKGTLHWVNAKECVPLTFRLYEPLLNDDNGDDETDKKDFISRLNPGSLTVLEGFGEKSLEAAKPGETFQFLRLGYFCNDKDSKDGHSIFNLTVGLKDSYKP</sequence>
<evidence type="ECO:0000313" key="4">
    <source>
        <dbReference type="EMBL" id="MPN21188.1"/>
    </source>
</evidence>